<dbReference type="InterPro" id="IPR006913">
    <property type="entry name" value="CENP-V/GFA"/>
</dbReference>
<dbReference type="Gene3D" id="2.170.150.70">
    <property type="match status" value="1"/>
</dbReference>
<dbReference type="InterPro" id="IPR052355">
    <property type="entry name" value="CENP-V-like"/>
</dbReference>
<dbReference type="AlphaFoldDB" id="A0AAU8MX08"/>
<evidence type="ECO:0000256" key="2">
    <source>
        <dbReference type="ARBA" id="ARBA00022723"/>
    </source>
</evidence>
<evidence type="ECO:0000256" key="1">
    <source>
        <dbReference type="ARBA" id="ARBA00005495"/>
    </source>
</evidence>
<keyword evidence="2" id="KW-0479">Metal-binding</keyword>
<dbReference type="Pfam" id="PF04828">
    <property type="entry name" value="GFA"/>
    <property type="match status" value="1"/>
</dbReference>
<dbReference type="PANTHER" id="PTHR28620:SF1">
    <property type="entry name" value="CENP-V_GFA DOMAIN-CONTAINING PROTEIN"/>
    <property type="match status" value="1"/>
</dbReference>
<evidence type="ECO:0000313" key="7">
    <source>
        <dbReference type="Proteomes" id="UP001387215"/>
    </source>
</evidence>
<reference evidence="5 7" key="1">
    <citation type="submission" date="2024-02" db="EMBL/GenBank/DDBJ databases">
        <title>Lysobacter Genome Sequencing and Mining.</title>
        <authorList>
            <person name="Bierman J."/>
            <person name="Walker M.C."/>
        </authorList>
    </citation>
    <scope>NUCLEOTIDE SEQUENCE [LARGE SCALE GENOMIC DNA]</scope>
    <source>
        <strain evidence="5 7">PB6250</strain>
    </source>
</reference>
<evidence type="ECO:0000259" key="4">
    <source>
        <dbReference type="PROSITE" id="PS51891"/>
    </source>
</evidence>
<dbReference type="PROSITE" id="PS51891">
    <property type="entry name" value="CENP_V_GFA"/>
    <property type="match status" value="1"/>
</dbReference>
<keyword evidence="7" id="KW-1185">Reference proteome</keyword>
<name>A0AAU8MX08_9GAMM</name>
<dbReference type="RefSeq" id="WP_064747440.1">
    <property type="nucleotide sequence ID" value="NZ_CP159925.1"/>
</dbReference>
<sequence length="141" mass="16085">MKQTYPGSCHCGAVRFECDLDLAAGTRRCNCSFCLKTRMWKAFAMAGEFRLLQGEQELGDYRAADSQWPQGCVHHHFCRRCGVRPFSRGYLEMEPFNGWFHAVNVACLDGLDDATLAAIPIEYEDGRHDRWESTPASPRYL</sequence>
<dbReference type="Proteomes" id="UP001387215">
    <property type="component" value="Unassembled WGS sequence"/>
</dbReference>
<feature type="domain" description="CENP-V/GFA" evidence="4">
    <location>
        <begin position="5"/>
        <end position="132"/>
    </location>
</feature>
<dbReference type="InterPro" id="IPR011057">
    <property type="entry name" value="Mss4-like_sf"/>
</dbReference>
<dbReference type="GO" id="GO:0016846">
    <property type="term" value="F:carbon-sulfur lyase activity"/>
    <property type="evidence" value="ECO:0007669"/>
    <property type="project" value="InterPro"/>
</dbReference>
<reference evidence="6" key="2">
    <citation type="submission" date="2024-06" db="EMBL/GenBank/DDBJ databases">
        <authorList>
            <person name="Li S."/>
        </authorList>
    </citation>
    <scope>NUCLEOTIDE SEQUENCE</scope>
    <source>
        <strain evidence="6">SR10</strain>
    </source>
</reference>
<evidence type="ECO:0000313" key="6">
    <source>
        <dbReference type="EMBL" id="XCO75888.1"/>
    </source>
</evidence>
<dbReference type="EMBL" id="CP159925">
    <property type="protein sequence ID" value="XCO75888.1"/>
    <property type="molecule type" value="Genomic_DNA"/>
</dbReference>
<evidence type="ECO:0000256" key="3">
    <source>
        <dbReference type="ARBA" id="ARBA00022833"/>
    </source>
</evidence>
<protein>
    <submittedName>
        <fullName evidence="6">GFA family protein</fullName>
    </submittedName>
</protein>
<evidence type="ECO:0000313" key="5">
    <source>
        <dbReference type="EMBL" id="MEI2456895.1"/>
    </source>
</evidence>
<dbReference type="EMBL" id="JBANDL010000002">
    <property type="protein sequence ID" value="MEI2456895.1"/>
    <property type="molecule type" value="Genomic_DNA"/>
</dbReference>
<dbReference type="SUPFAM" id="SSF51316">
    <property type="entry name" value="Mss4-like"/>
    <property type="match status" value="1"/>
</dbReference>
<dbReference type="PANTHER" id="PTHR28620">
    <property type="entry name" value="CENTROMERE PROTEIN V"/>
    <property type="match status" value="1"/>
</dbReference>
<comment type="similarity">
    <text evidence="1">Belongs to the Gfa family.</text>
</comment>
<dbReference type="GO" id="GO:0046872">
    <property type="term" value="F:metal ion binding"/>
    <property type="evidence" value="ECO:0007669"/>
    <property type="project" value="UniProtKB-KW"/>
</dbReference>
<gene>
    <name evidence="6" type="ORF">ABU614_03585</name>
    <name evidence="5" type="ORF">V2J18_19750</name>
</gene>
<accession>A0AAU8MX08</accession>
<keyword evidence="3" id="KW-0862">Zinc</keyword>
<proteinExistence type="inferred from homology"/>
<organism evidence="6">
    <name type="scientific">Lysobacter firmicutimachus</name>
    <dbReference type="NCBI Taxonomy" id="1792846"/>
    <lineage>
        <taxon>Bacteria</taxon>
        <taxon>Pseudomonadati</taxon>
        <taxon>Pseudomonadota</taxon>
        <taxon>Gammaproteobacteria</taxon>
        <taxon>Lysobacterales</taxon>
        <taxon>Lysobacteraceae</taxon>
        <taxon>Lysobacter</taxon>
    </lineage>
</organism>